<evidence type="ECO:0000313" key="1">
    <source>
        <dbReference type="EMBL" id="PKU23106.1"/>
    </source>
</evidence>
<dbReference type="EMBL" id="PIUM01000023">
    <property type="protein sequence ID" value="PKU23106.1"/>
    <property type="molecule type" value="Genomic_DNA"/>
</dbReference>
<comment type="caution">
    <text evidence="1">The sequence shown here is derived from an EMBL/GenBank/DDBJ whole genome shotgun (WGS) entry which is preliminary data.</text>
</comment>
<protein>
    <submittedName>
        <fullName evidence="1">Uncharacterized protein</fullName>
    </submittedName>
</protein>
<evidence type="ECO:0000313" key="2">
    <source>
        <dbReference type="Proteomes" id="UP000233293"/>
    </source>
</evidence>
<keyword evidence="2" id="KW-1185">Reference proteome</keyword>
<gene>
    <name evidence="1" type="ORF">CWS72_17895</name>
</gene>
<dbReference type="AlphaFoldDB" id="A0A2N3PRS6"/>
<reference evidence="2" key="1">
    <citation type="submission" date="2017-12" db="EMBL/GenBank/DDBJ databases">
        <title>Draft genome sequence of Telmatospirillum siberiense 26-4b1T, an acidotolerant peatland alphaproteobacterium potentially involved in sulfur cycling.</title>
        <authorList>
            <person name="Hausmann B."/>
            <person name="Pjevac P."/>
            <person name="Schreck K."/>
            <person name="Herbold C.W."/>
            <person name="Daims H."/>
            <person name="Wagner M."/>
            <person name="Pester M."/>
            <person name="Loy A."/>
        </authorList>
    </citation>
    <scope>NUCLEOTIDE SEQUENCE [LARGE SCALE GENOMIC DNA]</scope>
    <source>
        <strain evidence="2">26-4b1</strain>
    </source>
</reference>
<proteinExistence type="predicted"/>
<accession>A0A2N3PRS6</accession>
<sequence>MAKKDSLRLPDEDTVDQRVLAAAMALYKHANPGGRWARSDKKHFWLADAQRAIDAADEVDPLRATGDRGEVAHR</sequence>
<name>A0A2N3PRS6_9PROT</name>
<dbReference type="Proteomes" id="UP000233293">
    <property type="component" value="Unassembled WGS sequence"/>
</dbReference>
<dbReference type="RefSeq" id="WP_101252005.1">
    <property type="nucleotide sequence ID" value="NZ_PIUM01000023.1"/>
</dbReference>
<organism evidence="1 2">
    <name type="scientific">Telmatospirillum siberiense</name>
    <dbReference type="NCBI Taxonomy" id="382514"/>
    <lineage>
        <taxon>Bacteria</taxon>
        <taxon>Pseudomonadati</taxon>
        <taxon>Pseudomonadota</taxon>
        <taxon>Alphaproteobacteria</taxon>
        <taxon>Rhodospirillales</taxon>
        <taxon>Rhodospirillaceae</taxon>
        <taxon>Telmatospirillum</taxon>
    </lineage>
</organism>